<evidence type="ECO:0000313" key="2">
    <source>
        <dbReference type="Proteomes" id="UP000299102"/>
    </source>
</evidence>
<sequence>MLQLRAVTIERIEAPKVGGFRIRGFNVLGNMKKRFDTNRNGHSRPRECGMSCTNRASFAFSSHELSPLGL</sequence>
<gene>
    <name evidence="1" type="ORF">EVAR_95945_1</name>
</gene>
<comment type="caution">
    <text evidence="1">The sequence shown here is derived from an EMBL/GenBank/DDBJ whole genome shotgun (WGS) entry which is preliminary data.</text>
</comment>
<dbReference type="AlphaFoldDB" id="A0A4C1V7K7"/>
<accession>A0A4C1V7K7</accession>
<proteinExistence type="predicted"/>
<reference evidence="1 2" key="1">
    <citation type="journal article" date="2019" name="Commun. Biol.">
        <title>The bagworm genome reveals a unique fibroin gene that provides high tensile strength.</title>
        <authorList>
            <person name="Kono N."/>
            <person name="Nakamura H."/>
            <person name="Ohtoshi R."/>
            <person name="Tomita M."/>
            <person name="Numata K."/>
            <person name="Arakawa K."/>
        </authorList>
    </citation>
    <scope>NUCLEOTIDE SEQUENCE [LARGE SCALE GENOMIC DNA]</scope>
</reference>
<keyword evidence="2" id="KW-1185">Reference proteome</keyword>
<protein>
    <submittedName>
        <fullName evidence="1">Uncharacterized protein</fullName>
    </submittedName>
</protein>
<name>A0A4C1V7K7_EUMVA</name>
<evidence type="ECO:0000313" key="1">
    <source>
        <dbReference type="EMBL" id="GBP34841.1"/>
    </source>
</evidence>
<organism evidence="1 2">
    <name type="scientific">Eumeta variegata</name>
    <name type="common">Bagworm moth</name>
    <name type="synonym">Eumeta japonica</name>
    <dbReference type="NCBI Taxonomy" id="151549"/>
    <lineage>
        <taxon>Eukaryota</taxon>
        <taxon>Metazoa</taxon>
        <taxon>Ecdysozoa</taxon>
        <taxon>Arthropoda</taxon>
        <taxon>Hexapoda</taxon>
        <taxon>Insecta</taxon>
        <taxon>Pterygota</taxon>
        <taxon>Neoptera</taxon>
        <taxon>Endopterygota</taxon>
        <taxon>Lepidoptera</taxon>
        <taxon>Glossata</taxon>
        <taxon>Ditrysia</taxon>
        <taxon>Tineoidea</taxon>
        <taxon>Psychidae</taxon>
        <taxon>Oiketicinae</taxon>
        <taxon>Eumeta</taxon>
    </lineage>
</organism>
<dbReference type="EMBL" id="BGZK01000295">
    <property type="protein sequence ID" value="GBP34841.1"/>
    <property type="molecule type" value="Genomic_DNA"/>
</dbReference>
<dbReference type="Proteomes" id="UP000299102">
    <property type="component" value="Unassembled WGS sequence"/>
</dbReference>